<name>A0A1A0MU79_MYCMU</name>
<evidence type="ECO:0000313" key="5">
    <source>
        <dbReference type="Proteomes" id="UP000093962"/>
    </source>
</evidence>
<keyword evidence="1" id="KW-0285">Flavoprotein</keyword>
<keyword evidence="3" id="KW-0560">Oxidoreductase</keyword>
<protein>
    <submittedName>
        <fullName evidence="4">2-nitropropane dioxygenase</fullName>
    </submittedName>
</protein>
<sequence length="323" mass="33845">MALHTPLTELFGIDHPIVLAPMGDVSGGRLAAAVSEGGGLGLIGGGRGDLTMLATECQLAKQGTEKPWGVGLLTWAVNQEIIDWVIAQQPAAIILSFGDPAPFAKAIHDAGIPLLAQVHSLDEAKQALDAGVQALVAQGREAGGHHGGRSTLPFVPAVVDLAHGIPVLAAGGIGDGRGLAAALTLGAAGAMVGTRFEATHESLLSAAESKAMLKAKAADTTSGRAIDIAARPVETRWPAEYPARTLRSVFTDEWQDRDAELDANPQAQQQFRDRTAELDMDYVPIWAGEALDLIDDLELAAPLVQKIAHDAERALTRAHAYIR</sequence>
<evidence type="ECO:0000256" key="1">
    <source>
        <dbReference type="ARBA" id="ARBA00022630"/>
    </source>
</evidence>
<keyword evidence="2" id="KW-0288">FMN</keyword>
<evidence type="ECO:0000256" key="3">
    <source>
        <dbReference type="ARBA" id="ARBA00023002"/>
    </source>
</evidence>
<dbReference type="EMBL" id="LZSF01000108">
    <property type="protein sequence ID" value="OBA88333.1"/>
    <property type="molecule type" value="Genomic_DNA"/>
</dbReference>
<dbReference type="GO" id="GO:0018580">
    <property type="term" value="F:nitronate monooxygenase activity"/>
    <property type="evidence" value="ECO:0007669"/>
    <property type="project" value="InterPro"/>
</dbReference>
<dbReference type="PANTHER" id="PTHR32332:SF31">
    <property type="entry name" value="2-NITROPROPANE DIOXYGENASE FAMILY, PUTATIVE (AFU_ORTHOLOGUE AFUA_2G09850)-RELATED"/>
    <property type="match status" value="1"/>
</dbReference>
<dbReference type="Pfam" id="PF03060">
    <property type="entry name" value="NMO"/>
    <property type="match status" value="1"/>
</dbReference>
<dbReference type="GO" id="GO:0051213">
    <property type="term" value="F:dioxygenase activity"/>
    <property type="evidence" value="ECO:0007669"/>
    <property type="project" value="UniProtKB-KW"/>
</dbReference>
<gene>
    <name evidence="4" type="ORF">A5642_17245</name>
</gene>
<organism evidence="4 5">
    <name type="scientific">Mycolicibacterium mucogenicum</name>
    <name type="common">Mycobacterium mucogenicum</name>
    <dbReference type="NCBI Taxonomy" id="56689"/>
    <lineage>
        <taxon>Bacteria</taxon>
        <taxon>Bacillati</taxon>
        <taxon>Actinomycetota</taxon>
        <taxon>Actinomycetes</taxon>
        <taxon>Mycobacteriales</taxon>
        <taxon>Mycobacteriaceae</taxon>
        <taxon>Mycolicibacterium</taxon>
    </lineage>
</organism>
<evidence type="ECO:0000256" key="2">
    <source>
        <dbReference type="ARBA" id="ARBA00022643"/>
    </source>
</evidence>
<dbReference type="RefSeq" id="WP_064858505.1">
    <property type="nucleotide sequence ID" value="NZ_LZSF01000108.1"/>
</dbReference>
<dbReference type="Gene3D" id="3.20.20.70">
    <property type="entry name" value="Aldolase class I"/>
    <property type="match status" value="1"/>
</dbReference>
<reference evidence="4 5" key="1">
    <citation type="submission" date="2016-06" db="EMBL/GenBank/DDBJ databases">
        <authorList>
            <person name="Kjaerup R.B."/>
            <person name="Dalgaard T.S."/>
            <person name="Juul-Madsen H.R."/>
        </authorList>
    </citation>
    <scope>NUCLEOTIDE SEQUENCE [LARGE SCALE GENOMIC DNA]</scope>
    <source>
        <strain evidence="4 5">1199456.5</strain>
    </source>
</reference>
<dbReference type="InterPro" id="IPR013785">
    <property type="entry name" value="Aldolase_TIM"/>
</dbReference>
<dbReference type="Proteomes" id="UP000093962">
    <property type="component" value="Unassembled WGS sequence"/>
</dbReference>
<proteinExistence type="predicted"/>
<keyword evidence="4" id="KW-0223">Dioxygenase</keyword>
<dbReference type="PANTHER" id="PTHR32332">
    <property type="entry name" value="2-NITROPROPANE DIOXYGENASE"/>
    <property type="match status" value="1"/>
</dbReference>
<dbReference type="AlphaFoldDB" id="A0A1A0MU79"/>
<evidence type="ECO:0000313" key="4">
    <source>
        <dbReference type="EMBL" id="OBA88333.1"/>
    </source>
</evidence>
<dbReference type="CDD" id="cd04730">
    <property type="entry name" value="NPD_like"/>
    <property type="match status" value="1"/>
</dbReference>
<dbReference type="InterPro" id="IPR004136">
    <property type="entry name" value="NMO"/>
</dbReference>
<dbReference type="OrthoDB" id="9778912at2"/>
<dbReference type="SUPFAM" id="SSF51412">
    <property type="entry name" value="Inosine monophosphate dehydrogenase (IMPDH)"/>
    <property type="match status" value="1"/>
</dbReference>
<accession>A0A1A0MU79</accession>
<comment type="caution">
    <text evidence="4">The sequence shown here is derived from an EMBL/GenBank/DDBJ whole genome shotgun (WGS) entry which is preliminary data.</text>
</comment>